<name>A0ABS8NBV9_9BACT</name>
<evidence type="ECO:0000313" key="4">
    <source>
        <dbReference type="EMBL" id="MCC9641037.1"/>
    </source>
</evidence>
<feature type="region of interest" description="Disordered" evidence="1">
    <location>
        <begin position="63"/>
        <end position="88"/>
    </location>
</feature>
<organism evidence="4 5">
    <name type="scientific">Rhodopirellula halodulae</name>
    <dbReference type="NCBI Taxonomy" id="2894198"/>
    <lineage>
        <taxon>Bacteria</taxon>
        <taxon>Pseudomonadati</taxon>
        <taxon>Planctomycetota</taxon>
        <taxon>Planctomycetia</taxon>
        <taxon>Pirellulales</taxon>
        <taxon>Pirellulaceae</taxon>
        <taxon>Rhodopirellula</taxon>
    </lineage>
</organism>
<dbReference type="RefSeq" id="WP_230270906.1">
    <property type="nucleotide sequence ID" value="NZ_JAJKFW010000004.1"/>
</dbReference>
<evidence type="ECO:0000313" key="5">
    <source>
        <dbReference type="Proteomes" id="UP001430306"/>
    </source>
</evidence>
<accession>A0ABS8NBV9</accession>
<feature type="region of interest" description="Disordered" evidence="1">
    <location>
        <begin position="153"/>
        <end position="177"/>
    </location>
</feature>
<keyword evidence="5" id="KW-1185">Reference proteome</keyword>
<dbReference type="Proteomes" id="UP001430306">
    <property type="component" value="Unassembled WGS sequence"/>
</dbReference>
<evidence type="ECO:0000256" key="2">
    <source>
        <dbReference type="SAM" id="SignalP"/>
    </source>
</evidence>
<dbReference type="Gene3D" id="3.30.1340.30">
    <property type="match status" value="1"/>
</dbReference>
<feature type="chain" id="PRO_5046820967" evidence="2">
    <location>
        <begin position="27"/>
        <end position="228"/>
    </location>
</feature>
<evidence type="ECO:0000259" key="3">
    <source>
        <dbReference type="PROSITE" id="PS50914"/>
    </source>
</evidence>
<dbReference type="EMBL" id="JAJKFW010000004">
    <property type="protein sequence ID" value="MCC9641037.1"/>
    <property type="molecule type" value="Genomic_DNA"/>
</dbReference>
<evidence type="ECO:0000256" key="1">
    <source>
        <dbReference type="SAM" id="MobiDB-lite"/>
    </source>
</evidence>
<sequence>MKRPSQFVASLTAGTLWILLATTASAQQEQQQTGNAQGGTGQAAGEINQGMNPDDVFQGIQRDGGAVGSGAATPVGASAASTAGGGTGGGARSTFGGGGFGGGGGLGAAFGSLFGGNNFGGGGGGATAPIRTRLRSAVTGPGLQAADVQRSANARLRGSSNLTSTRGNVPGLRNSNGSRYAGVNVQIENRTATLTGSVANESDRRMTELLMRLEPGVSRVNNQLSVAP</sequence>
<keyword evidence="2" id="KW-0732">Signal</keyword>
<comment type="caution">
    <text evidence="4">The sequence shown here is derived from an EMBL/GenBank/DDBJ whole genome shotgun (WGS) entry which is preliminary data.</text>
</comment>
<dbReference type="Pfam" id="PF04972">
    <property type="entry name" value="BON"/>
    <property type="match status" value="1"/>
</dbReference>
<feature type="signal peptide" evidence="2">
    <location>
        <begin position="1"/>
        <end position="26"/>
    </location>
</feature>
<gene>
    <name evidence="4" type="ORF">LOC71_02040</name>
</gene>
<feature type="domain" description="BON" evidence="3">
    <location>
        <begin position="160"/>
        <end position="228"/>
    </location>
</feature>
<dbReference type="InterPro" id="IPR007055">
    <property type="entry name" value="BON_dom"/>
</dbReference>
<proteinExistence type="predicted"/>
<reference evidence="4" key="1">
    <citation type="submission" date="2021-11" db="EMBL/GenBank/DDBJ databases">
        <title>Genome sequence.</title>
        <authorList>
            <person name="Sun Q."/>
        </authorList>
    </citation>
    <scope>NUCLEOTIDE SEQUENCE</scope>
    <source>
        <strain evidence="4">JC740</strain>
    </source>
</reference>
<feature type="compositionally biased region" description="Low complexity" evidence="1">
    <location>
        <begin position="69"/>
        <end position="82"/>
    </location>
</feature>
<dbReference type="PROSITE" id="PS50914">
    <property type="entry name" value="BON"/>
    <property type="match status" value="1"/>
</dbReference>
<protein>
    <submittedName>
        <fullName evidence="4">BON domain-containing protein</fullName>
    </submittedName>
</protein>
<feature type="compositionally biased region" description="Polar residues" evidence="1">
    <location>
        <begin position="158"/>
        <end position="177"/>
    </location>
</feature>